<accession>A0ABV4DVR0</accession>
<evidence type="ECO:0000313" key="2">
    <source>
        <dbReference type="Proteomes" id="UP001565220"/>
    </source>
</evidence>
<dbReference type="InterPro" id="IPR018755">
    <property type="entry name" value="Phage_Mu_Gp48"/>
</dbReference>
<reference evidence="1 2" key="1">
    <citation type="submission" date="2024-08" db="EMBL/GenBank/DDBJ databases">
        <title>Clostridium lapicellarii sp. nov., and Clostridium renhuaiense sp. nov., two species isolated from the mud in a fermentation cellar used for producing sauce-flavour Chinese liquors.</title>
        <authorList>
            <person name="Yang F."/>
            <person name="Wang H."/>
            <person name="Chen L.Q."/>
            <person name="Zhou N."/>
            <person name="Lu J.J."/>
            <person name="Pu X.X."/>
            <person name="Wan B."/>
            <person name="Wang L."/>
            <person name="Liu S.J."/>
        </authorList>
    </citation>
    <scope>NUCLEOTIDE SEQUENCE [LARGE SCALE GENOMIC DNA]</scope>
    <source>
        <strain evidence="1 2">MT-113</strain>
    </source>
</reference>
<name>A0ABV4DVR0_9CLOT</name>
<dbReference type="EMBL" id="JBGFFE010000007">
    <property type="protein sequence ID" value="MEY8763329.1"/>
    <property type="molecule type" value="Genomic_DNA"/>
</dbReference>
<organism evidence="1 2">
    <name type="scientific">Clostridium lapidicellarium</name>
    <dbReference type="NCBI Taxonomy" id="3240931"/>
    <lineage>
        <taxon>Bacteria</taxon>
        <taxon>Bacillati</taxon>
        <taxon>Bacillota</taxon>
        <taxon>Clostridia</taxon>
        <taxon>Eubacteriales</taxon>
        <taxon>Clostridiaceae</taxon>
        <taxon>Clostridium</taxon>
    </lineage>
</organism>
<evidence type="ECO:0000313" key="1">
    <source>
        <dbReference type="EMBL" id="MEY8763329.1"/>
    </source>
</evidence>
<proteinExistence type="predicted"/>
<keyword evidence="2" id="KW-1185">Reference proteome</keyword>
<protein>
    <submittedName>
        <fullName evidence="1">Phage tail protein</fullName>
    </submittedName>
</protein>
<dbReference type="Proteomes" id="UP001565220">
    <property type="component" value="Unassembled WGS sequence"/>
</dbReference>
<comment type="caution">
    <text evidence="1">The sequence shown here is derived from an EMBL/GenBank/DDBJ whole genome shotgun (WGS) entry which is preliminary data.</text>
</comment>
<sequence length="175" mass="20179">MFKDELINNLHELYRNDPYINSIFNATGITMDNLAENIQDVLNQYDFTKMTWGIPIMEKILDFKTNSNTPIEDRRAQLEARWKSNGKSDIYLLQSLANSWKNGDCKISFVNGKIQVQFIGEYGVPNDLDGLKKALDKAKPAHLAILYSFRYLTISEVENMTITQLEQVPMNNFAF</sequence>
<dbReference type="RefSeq" id="WP_369868731.1">
    <property type="nucleotide sequence ID" value="NZ_JBGFFE010000007.1"/>
</dbReference>
<gene>
    <name evidence="1" type="ORF">AB8S09_06705</name>
</gene>
<dbReference type="Pfam" id="PF10076">
    <property type="entry name" value="Phage_Mu_Gp48"/>
    <property type="match status" value="1"/>
</dbReference>